<organism evidence="3 4">
    <name type="scientific">Mesorhabditis belari</name>
    <dbReference type="NCBI Taxonomy" id="2138241"/>
    <lineage>
        <taxon>Eukaryota</taxon>
        <taxon>Metazoa</taxon>
        <taxon>Ecdysozoa</taxon>
        <taxon>Nematoda</taxon>
        <taxon>Chromadorea</taxon>
        <taxon>Rhabditida</taxon>
        <taxon>Rhabditina</taxon>
        <taxon>Rhabditomorpha</taxon>
        <taxon>Rhabditoidea</taxon>
        <taxon>Rhabditidae</taxon>
        <taxon>Mesorhabditinae</taxon>
        <taxon>Mesorhabditis</taxon>
    </lineage>
</organism>
<keyword evidence="3" id="KW-1185">Reference proteome</keyword>
<dbReference type="InterPro" id="IPR046347">
    <property type="entry name" value="bZIP_sf"/>
</dbReference>
<feature type="compositionally biased region" description="Acidic residues" evidence="1">
    <location>
        <begin position="274"/>
        <end position="284"/>
    </location>
</feature>
<feature type="region of interest" description="Disordered" evidence="1">
    <location>
        <begin position="241"/>
        <end position="323"/>
    </location>
</feature>
<dbReference type="GO" id="GO:0003700">
    <property type="term" value="F:DNA-binding transcription factor activity"/>
    <property type="evidence" value="ECO:0007669"/>
    <property type="project" value="InterPro"/>
</dbReference>
<feature type="compositionally biased region" description="Basic and acidic residues" evidence="1">
    <location>
        <begin position="287"/>
        <end position="301"/>
    </location>
</feature>
<dbReference type="CDD" id="cd14692">
    <property type="entry name" value="bZIP_ATF4"/>
    <property type="match status" value="1"/>
</dbReference>
<evidence type="ECO:0000313" key="4">
    <source>
        <dbReference type="WBParaSite" id="MBELARI_LOCUS14939"/>
    </source>
</evidence>
<dbReference type="PROSITE" id="PS50217">
    <property type="entry name" value="BZIP"/>
    <property type="match status" value="1"/>
</dbReference>
<reference evidence="4" key="1">
    <citation type="submission" date="2024-02" db="UniProtKB">
        <authorList>
            <consortium name="WormBaseParasite"/>
        </authorList>
    </citation>
    <scope>IDENTIFICATION</scope>
</reference>
<feature type="domain" description="BZIP" evidence="2">
    <location>
        <begin position="284"/>
        <end position="347"/>
    </location>
</feature>
<sequence length="351" mass="40824">MFPTWHQATTKRVDKSTKMMLGMSMINTTMSEMDIEMRKTSTGKVLPNQSMGTRPTRCLVYEKSAAGTHIAYEAADYARLRTHSNSDPFIGIPPVDGEWTQNGILATNQMMTIENDPFGDLDEELPWLETFTDLNQYEDHFQYLPTSPLEEELTKKAAEVDWEEWDRFLRENHPVEYHFGSGPSSPLPSTFCEEYIPNFEVIESGKRFEEQEIQPPSQSRIPIEAFPEDFEIIEEFFEIEKEEKEEPARKPKRGRPRLPKPQRTHKAKRFNPYSDEEEDGDETNPSDVRRKALNRDAAFRYRERKKAQKEAASSEAQELESRNSWLTGRVSMLTSEIRRMRAHLKDMGAIE</sequence>
<dbReference type="Proteomes" id="UP000887575">
    <property type="component" value="Unassembled WGS sequence"/>
</dbReference>
<proteinExistence type="predicted"/>
<name>A0AAF3ELL6_9BILA</name>
<evidence type="ECO:0000313" key="3">
    <source>
        <dbReference type="Proteomes" id="UP000887575"/>
    </source>
</evidence>
<protein>
    <submittedName>
        <fullName evidence="4">BZIP domain-containing protein</fullName>
    </submittedName>
</protein>
<evidence type="ECO:0000259" key="2">
    <source>
        <dbReference type="PROSITE" id="PS50217"/>
    </source>
</evidence>
<evidence type="ECO:0000256" key="1">
    <source>
        <dbReference type="SAM" id="MobiDB-lite"/>
    </source>
</evidence>
<dbReference type="Gene3D" id="1.20.5.170">
    <property type="match status" value="1"/>
</dbReference>
<dbReference type="InterPro" id="IPR004827">
    <property type="entry name" value="bZIP"/>
</dbReference>
<dbReference type="WBParaSite" id="MBELARI_LOCUS14939">
    <property type="protein sequence ID" value="MBELARI_LOCUS14939"/>
    <property type="gene ID" value="MBELARI_LOCUS14939"/>
</dbReference>
<dbReference type="SUPFAM" id="SSF57959">
    <property type="entry name" value="Leucine zipper domain"/>
    <property type="match status" value="1"/>
</dbReference>
<dbReference type="AlphaFoldDB" id="A0AAF3ELL6"/>
<feature type="compositionally biased region" description="Basic residues" evidence="1">
    <location>
        <begin position="250"/>
        <end position="269"/>
    </location>
</feature>
<dbReference type="SMART" id="SM00338">
    <property type="entry name" value="BRLZ"/>
    <property type="match status" value="1"/>
</dbReference>
<dbReference type="Pfam" id="PF07716">
    <property type="entry name" value="bZIP_2"/>
    <property type="match status" value="1"/>
</dbReference>
<accession>A0AAF3ELL6</accession>